<evidence type="ECO:0000313" key="2">
    <source>
        <dbReference type="Proteomes" id="UP000827872"/>
    </source>
</evidence>
<protein>
    <submittedName>
        <fullName evidence="1">Voltage-dependent T-type calcium channel subunit alpha-1G</fullName>
    </submittedName>
</protein>
<proteinExistence type="predicted"/>
<dbReference type="EMBL" id="CM037616">
    <property type="protein sequence ID" value="KAH7993060.1"/>
    <property type="molecule type" value="Genomic_DNA"/>
</dbReference>
<gene>
    <name evidence="1" type="primary">CACNA1G_3</name>
    <name evidence="1" type="ORF">K3G42_028982</name>
</gene>
<keyword evidence="2" id="KW-1185">Reference proteome</keyword>
<dbReference type="Proteomes" id="UP000827872">
    <property type="component" value="Linkage Group LG03"/>
</dbReference>
<reference evidence="1" key="1">
    <citation type="submission" date="2021-08" db="EMBL/GenBank/DDBJ databases">
        <title>The first chromosome-level gecko genome reveals the dynamic sex chromosomes of Neotropical dwarf geckos (Sphaerodactylidae: Sphaerodactylus).</title>
        <authorList>
            <person name="Pinto B.J."/>
            <person name="Keating S.E."/>
            <person name="Gamble T."/>
        </authorList>
    </citation>
    <scope>NUCLEOTIDE SEQUENCE</scope>
    <source>
        <strain evidence="1">TG3544</strain>
    </source>
</reference>
<evidence type="ECO:0000313" key="1">
    <source>
        <dbReference type="EMBL" id="KAH7993060.1"/>
    </source>
</evidence>
<sequence>MLLKLLVYGPFGYIKNPYNIFDGIIVVISVWEIVGQQGGGLSVLRTFRLMRVLKLVRFMPALQRQLVVLMKTMDNVATFCMLLMLFIFIFSTVYIFSQTYSILGMHLFGCKFASERDGDTLPDRKNFDSLLWAIVTVFQILTQEDWNKVLYNGMASTSSWAALYFIALMTFGNYVLFNLLVAILVEGFQTEVKS</sequence>
<accession>A0ACB8EKN7</accession>
<comment type="caution">
    <text evidence="1">The sequence shown here is derived from an EMBL/GenBank/DDBJ whole genome shotgun (WGS) entry which is preliminary data.</text>
</comment>
<name>A0ACB8EKN7_9SAUR</name>
<organism evidence="1 2">
    <name type="scientific">Sphaerodactylus townsendi</name>
    <dbReference type="NCBI Taxonomy" id="933632"/>
    <lineage>
        <taxon>Eukaryota</taxon>
        <taxon>Metazoa</taxon>
        <taxon>Chordata</taxon>
        <taxon>Craniata</taxon>
        <taxon>Vertebrata</taxon>
        <taxon>Euteleostomi</taxon>
        <taxon>Lepidosauria</taxon>
        <taxon>Squamata</taxon>
        <taxon>Bifurcata</taxon>
        <taxon>Gekkota</taxon>
        <taxon>Sphaerodactylidae</taxon>
        <taxon>Sphaerodactylus</taxon>
    </lineage>
</organism>